<organism evidence="1 2">
    <name type="scientific">Bacteroides fragilis CL07T12C05</name>
    <dbReference type="NCBI Taxonomy" id="997883"/>
    <lineage>
        <taxon>Bacteria</taxon>
        <taxon>Pseudomonadati</taxon>
        <taxon>Bacteroidota</taxon>
        <taxon>Bacteroidia</taxon>
        <taxon>Bacteroidales</taxon>
        <taxon>Bacteroidaceae</taxon>
        <taxon>Bacteroides</taxon>
    </lineage>
</organism>
<dbReference type="PATRIC" id="fig|997883.3.peg.772"/>
<name>A0A0E2ATU4_BACFG</name>
<accession>A0A0E2ATU4</accession>
<dbReference type="AlphaFoldDB" id="A0A0E2ATU4"/>
<evidence type="ECO:0000313" key="2">
    <source>
        <dbReference type="Proteomes" id="UP000003879"/>
    </source>
</evidence>
<reference evidence="1 2" key="1">
    <citation type="submission" date="2012-02" db="EMBL/GenBank/DDBJ databases">
        <title>The Genome Sequence of Bacteroides fragilis CL07T12C05.</title>
        <authorList>
            <consortium name="The Broad Institute Genome Sequencing Platform"/>
            <person name="Earl A."/>
            <person name="Ward D."/>
            <person name="Feldgarden M."/>
            <person name="Gevers D."/>
            <person name="Zitomersky N.L."/>
            <person name="Coyne M.J."/>
            <person name="Comstock L.E."/>
            <person name="Young S.K."/>
            <person name="Zeng Q."/>
            <person name="Gargeya S."/>
            <person name="Fitzgerald M."/>
            <person name="Haas B."/>
            <person name="Abouelleil A."/>
            <person name="Alvarado L."/>
            <person name="Arachchi H.M."/>
            <person name="Berlin A."/>
            <person name="Chapman S.B."/>
            <person name="Gearin G."/>
            <person name="Goldberg J."/>
            <person name="Griggs A."/>
            <person name="Gujja S."/>
            <person name="Hansen M."/>
            <person name="Heiman D."/>
            <person name="Howarth C."/>
            <person name="Larimer J."/>
            <person name="Lui A."/>
            <person name="MacDonald P.J.P."/>
            <person name="McCowen C."/>
            <person name="Montmayeur A."/>
            <person name="Murphy C."/>
            <person name="Neiman D."/>
            <person name="Pearson M."/>
            <person name="Priest M."/>
            <person name="Roberts A."/>
            <person name="Saif S."/>
            <person name="Shea T."/>
            <person name="Sisk P."/>
            <person name="Stolte C."/>
            <person name="Sykes S."/>
            <person name="Wortman J."/>
            <person name="Nusbaum C."/>
            <person name="Birren B."/>
        </authorList>
    </citation>
    <scope>NUCLEOTIDE SEQUENCE [LARGE SCALE GENOMIC DNA]</scope>
    <source>
        <strain evidence="1 2">CL07T12C05</strain>
    </source>
</reference>
<evidence type="ECO:0000313" key="1">
    <source>
        <dbReference type="EMBL" id="EIY99421.1"/>
    </source>
</evidence>
<protein>
    <submittedName>
        <fullName evidence="1">Uncharacterized protein</fullName>
    </submittedName>
</protein>
<proteinExistence type="predicted"/>
<dbReference type="Proteomes" id="UP000003879">
    <property type="component" value="Unassembled WGS sequence"/>
</dbReference>
<comment type="caution">
    <text evidence="1">The sequence shown here is derived from an EMBL/GenBank/DDBJ whole genome shotgun (WGS) entry which is preliminary data.</text>
</comment>
<dbReference type="EMBL" id="AGXN01000005">
    <property type="protein sequence ID" value="EIY99421.1"/>
    <property type="molecule type" value="Genomic_DNA"/>
</dbReference>
<dbReference type="HOGENOM" id="CLU_3304740_0_0_10"/>
<gene>
    <name evidence="1" type="ORF">HMPREF1056_00722</name>
</gene>
<sequence length="42" mass="5037">MKTVFFEATWNFETDIADVTFRQRDGTYLNKMSAECAFIYFQ</sequence>